<reference evidence="10 11" key="1">
    <citation type="submission" date="2014-05" db="EMBL/GenBank/DDBJ databases">
        <title>Cellulosimicrobium funkei U11 genome.</title>
        <authorList>
            <person name="Hu C."/>
            <person name="Gong Y."/>
            <person name="Wan W."/>
            <person name="Jiang M."/>
        </authorList>
    </citation>
    <scope>NUCLEOTIDE SEQUENCE [LARGE SCALE GENOMIC DNA]</scope>
    <source>
        <strain evidence="10 11">U11</strain>
    </source>
</reference>
<keyword evidence="8" id="KW-0732">Signal</keyword>
<keyword evidence="5 6" id="KW-0413">Isomerase</keyword>
<evidence type="ECO:0000256" key="5">
    <source>
        <dbReference type="ARBA" id="ARBA00023235"/>
    </source>
</evidence>
<keyword evidence="11" id="KW-1185">Reference proteome</keyword>
<name>A0A0H2L3M9_9MICO</name>
<evidence type="ECO:0000256" key="2">
    <source>
        <dbReference type="ARBA" id="ARBA00006577"/>
    </source>
</evidence>
<evidence type="ECO:0000256" key="8">
    <source>
        <dbReference type="SAM" id="SignalP"/>
    </source>
</evidence>
<organism evidence="10 11">
    <name type="scientific">Cellulosimicrobium funkei</name>
    <dbReference type="NCBI Taxonomy" id="264251"/>
    <lineage>
        <taxon>Bacteria</taxon>
        <taxon>Bacillati</taxon>
        <taxon>Actinomycetota</taxon>
        <taxon>Actinomycetes</taxon>
        <taxon>Micrococcales</taxon>
        <taxon>Promicromonosporaceae</taxon>
        <taxon>Cellulosimicrobium</taxon>
    </lineage>
</organism>
<evidence type="ECO:0000313" key="10">
    <source>
        <dbReference type="EMBL" id="KLN34777.1"/>
    </source>
</evidence>
<evidence type="ECO:0000256" key="1">
    <source>
        <dbReference type="ARBA" id="ARBA00000971"/>
    </source>
</evidence>
<evidence type="ECO:0000256" key="6">
    <source>
        <dbReference type="PROSITE-ProRule" id="PRU00277"/>
    </source>
</evidence>
<evidence type="ECO:0000256" key="3">
    <source>
        <dbReference type="ARBA" id="ARBA00013194"/>
    </source>
</evidence>
<dbReference type="Gene3D" id="3.10.50.40">
    <property type="match status" value="1"/>
</dbReference>
<evidence type="ECO:0000256" key="7">
    <source>
        <dbReference type="SAM" id="MobiDB-lite"/>
    </source>
</evidence>
<sequence>MTNLALAAGRPVRGARPVRRRAPAARAALVLLVALVATVVLAACTEPEDATPTPLNTDLTVIGSSGAPPELQYRAPLDVPEATSEVVWPGAGAELVDGGPLLLNLYAQDVSDGTVLQNTYTDAPRWRALTDESIGRDLRDLLRGQRVGARLLRLEEDDGVPVALVVDVLPTRASGEAVAPVEGLPTVSLAEDGAPSVTIPPETAAPAGLVVQPLVRGDGRQVEVGQVVTVRYTGVRWSDGEVFDSTWAEGAAPLSIMIGIGEVIEGWEQGLLEQSVGSQVLLVVPPDLAYGETANPLAGETLVYVVDILDAQFPVTAEEAAEGGADGTGTDTTGDAPADQGESS</sequence>
<comment type="catalytic activity">
    <reaction evidence="1 6">
        <text>[protein]-peptidylproline (omega=180) = [protein]-peptidylproline (omega=0)</text>
        <dbReference type="Rhea" id="RHEA:16237"/>
        <dbReference type="Rhea" id="RHEA-COMP:10747"/>
        <dbReference type="Rhea" id="RHEA-COMP:10748"/>
        <dbReference type="ChEBI" id="CHEBI:83833"/>
        <dbReference type="ChEBI" id="CHEBI:83834"/>
        <dbReference type="EC" id="5.2.1.8"/>
    </reaction>
</comment>
<accession>A0A0H2L3M9</accession>
<dbReference type="PROSITE" id="PS50059">
    <property type="entry name" value="FKBP_PPIASE"/>
    <property type="match status" value="1"/>
</dbReference>
<evidence type="ECO:0000259" key="9">
    <source>
        <dbReference type="PROSITE" id="PS50059"/>
    </source>
</evidence>
<gene>
    <name evidence="10" type="ORF">FB00_10655</name>
</gene>
<dbReference type="InterPro" id="IPR046357">
    <property type="entry name" value="PPIase_dom_sf"/>
</dbReference>
<proteinExistence type="inferred from homology"/>
<dbReference type="RefSeq" id="WP_231581800.1">
    <property type="nucleotide sequence ID" value="NZ_JNBQ01000010.1"/>
</dbReference>
<evidence type="ECO:0000256" key="4">
    <source>
        <dbReference type="ARBA" id="ARBA00023110"/>
    </source>
</evidence>
<dbReference type="SUPFAM" id="SSF54534">
    <property type="entry name" value="FKBP-like"/>
    <property type="match status" value="1"/>
</dbReference>
<comment type="caution">
    <text evidence="10">The sequence shown here is derived from an EMBL/GenBank/DDBJ whole genome shotgun (WGS) entry which is preliminary data.</text>
</comment>
<feature type="signal peptide" evidence="8">
    <location>
        <begin position="1"/>
        <end position="42"/>
    </location>
</feature>
<protein>
    <recommendedName>
        <fullName evidence="3 6">peptidylprolyl isomerase</fullName>
        <ecNumber evidence="3 6">5.2.1.8</ecNumber>
    </recommendedName>
</protein>
<dbReference type="PANTHER" id="PTHR43811">
    <property type="entry name" value="FKBP-TYPE PEPTIDYL-PROLYL CIS-TRANS ISOMERASE FKPA"/>
    <property type="match status" value="1"/>
</dbReference>
<keyword evidence="4 6" id="KW-0697">Rotamase</keyword>
<dbReference type="EC" id="5.2.1.8" evidence="3 6"/>
<dbReference type="Pfam" id="PF00254">
    <property type="entry name" value="FKBP_C"/>
    <property type="match status" value="1"/>
</dbReference>
<evidence type="ECO:0000313" key="11">
    <source>
        <dbReference type="Proteomes" id="UP000035265"/>
    </source>
</evidence>
<feature type="region of interest" description="Disordered" evidence="7">
    <location>
        <begin position="317"/>
        <end position="344"/>
    </location>
</feature>
<dbReference type="EMBL" id="JNBQ01000010">
    <property type="protein sequence ID" value="KLN34777.1"/>
    <property type="molecule type" value="Genomic_DNA"/>
</dbReference>
<dbReference type="PATRIC" id="fig|264251.5.peg.2170"/>
<dbReference type="Proteomes" id="UP000035265">
    <property type="component" value="Unassembled WGS sequence"/>
</dbReference>
<feature type="domain" description="PPIase FKBP-type" evidence="9">
    <location>
        <begin position="225"/>
        <end position="312"/>
    </location>
</feature>
<feature type="chain" id="PRO_5005200494" description="peptidylprolyl isomerase" evidence="8">
    <location>
        <begin position="43"/>
        <end position="344"/>
    </location>
</feature>
<dbReference type="GO" id="GO:0003755">
    <property type="term" value="F:peptidyl-prolyl cis-trans isomerase activity"/>
    <property type="evidence" value="ECO:0007669"/>
    <property type="project" value="UniProtKB-KW"/>
</dbReference>
<comment type="similarity">
    <text evidence="2">Belongs to the FKBP-type PPIase family.</text>
</comment>
<dbReference type="PANTHER" id="PTHR43811:SF19">
    <property type="entry name" value="39 KDA FK506-BINDING NUCLEAR PROTEIN"/>
    <property type="match status" value="1"/>
</dbReference>
<dbReference type="STRING" id="264251.FB00_10655"/>
<dbReference type="AlphaFoldDB" id="A0A0H2L3M9"/>
<dbReference type="InterPro" id="IPR001179">
    <property type="entry name" value="PPIase_FKBP_dom"/>
</dbReference>